<sequence length="136" mass="14826">MRTSVIGSVEVLTVLFGGIVHLGDTRYIQANTKIFALQRQQADFEANEYPLEEFGIFRRPIPQLSPAEDVTMVKRDTVPVISVGAVRIVSVSTDAIFQAGSSVCVDLETRIKHIRQFLPQTETGYSLGSGAAQEAG</sequence>
<evidence type="ECO:0000313" key="2">
    <source>
        <dbReference type="Proteomes" id="UP001589776"/>
    </source>
</evidence>
<keyword evidence="2" id="KW-1185">Reference proteome</keyword>
<comment type="caution">
    <text evidence="1">The sequence shown here is derived from an EMBL/GenBank/DDBJ whole genome shotgun (WGS) entry which is preliminary data.</text>
</comment>
<dbReference type="Pfam" id="PF10970">
    <property type="entry name" value="GerPE"/>
    <property type="match status" value="1"/>
</dbReference>
<reference evidence="1 2" key="1">
    <citation type="submission" date="2024-09" db="EMBL/GenBank/DDBJ databases">
        <authorList>
            <person name="Sun Q."/>
            <person name="Mori K."/>
        </authorList>
    </citation>
    <scope>NUCLEOTIDE SEQUENCE [LARGE SCALE GENOMIC DNA]</scope>
    <source>
        <strain evidence="1 2">CCM 7759</strain>
    </source>
</reference>
<dbReference type="EMBL" id="JBHLWN010000021">
    <property type="protein sequence ID" value="MFC0211611.1"/>
    <property type="molecule type" value="Genomic_DNA"/>
</dbReference>
<organism evidence="1 2">
    <name type="scientific">Paenibacillus chartarius</name>
    <dbReference type="NCBI Taxonomy" id="747481"/>
    <lineage>
        <taxon>Bacteria</taxon>
        <taxon>Bacillati</taxon>
        <taxon>Bacillota</taxon>
        <taxon>Bacilli</taxon>
        <taxon>Bacillales</taxon>
        <taxon>Paenibacillaceae</taxon>
        <taxon>Paenibacillus</taxon>
    </lineage>
</organism>
<protein>
    <submittedName>
        <fullName evidence="1">Spore germination protein GerPE</fullName>
    </submittedName>
</protein>
<dbReference type="Proteomes" id="UP001589776">
    <property type="component" value="Unassembled WGS sequence"/>
</dbReference>
<dbReference type="InterPro" id="IPR024496">
    <property type="entry name" value="Spore_germ_GerPE"/>
</dbReference>
<dbReference type="RefSeq" id="WP_377468596.1">
    <property type="nucleotide sequence ID" value="NZ_JBHLWN010000021.1"/>
</dbReference>
<accession>A0ABV6DG41</accession>
<name>A0ABV6DG41_9BACL</name>
<gene>
    <name evidence="1" type="ORF">ACFFK0_03950</name>
</gene>
<proteinExistence type="predicted"/>
<evidence type="ECO:0000313" key="1">
    <source>
        <dbReference type="EMBL" id="MFC0211611.1"/>
    </source>
</evidence>